<gene>
    <name evidence="5" type="ORF">K489DRAFT_411682</name>
</gene>
<organism evidence="5">
    <name type="scientific">Dissoconium aciculare CBS 342.82</name>
    <dbReference type="NCBI Taxonomy" id="1314786"/>
    <lineage>
        <taxon>Eukaryota</taxon>
        <taxon>Fungi</taxon>
        <taxon>Dikarya</taxon>
        <taxon>Ascomycota</taxon>
        <taxon>Pezizomycotina</taxon>
        <taxon>Dothideomycetes</taxon>
        <taxon>Dothideomycetidae</taxon>
        <taxon>Mycosphaerellales</taxon>
        <taxon>Dissoconiaceae</taxon>
        <taxon>Dissoconium</taxon>
    </lineage>
</organism>
<dbReference type="PANTHER" id="PTHR40627:SF4">
    <property type="entry name" value="PRENYLTRANSFERASE ASQH1-RELATED"/>
    <property type="match status" value="1"/>
</dbReference>
<accession>A0A6J3LZX9</accession>
<feature type="region of interest" description="Disordered" evidence="3">
    <location>
        <begin position="374"/>
        <end position="399"/>
    </location>
</feature>
<dbReference type="GO" id="GO:0004659">
    <property type="term" value="F:prenyltransferase activity"/>
    <property type="evidence" value="ECO:0007669"/>
    <property type="project" value="TreeGrafter"/>
</dbReference>
<dbReference type="AlphaFoldDB" id="A0A6J3LZX9"/>
<dbReference type="OrthoDB" id="3354387at2759"/>
<proteinExistence type="inferred from homology"/>
<name>A0A6J3LZX9_9PEZI</name>
<dbReference type="GeneID" id="54365632"/>
<reference evidence="5" key="3">
    <citation type="submission" date="2025-08" db="UniProtKB">
        <authorList>
            <consortium name="RefSeq"/>
        </authorList>
    </citation>
    <scope>IDENTIFICATION</scope>
    <source>
        <strain evidence="5">CBS 342.82</strain>
    </source>
</reference>
<sequence length="538" mass="60114">MATEILTASSSPLFKHDEVLDHKAEVELTPSVAKQDASIGVSEPRFNLTPLTEVVKIPGYQEPVTAQFDLNYDSQLEIWKSLSTFLPNDNEDHQFWWKVTGRHVARMLHEAKYPVKRQVELLMFQRYHVVPRLGPRPTSSKPWFKSRIAPGIADGGPINYSWRWNVGNKKPYIRHYMEPIGELTGTPADPLNEVATRSMLHEMSQVFPSCDPTTFYTFANHLRPNLANQEVRRNFTGSNMLIGLEMHPDSSVVDIMAALVTKDPSQVSRLFTEIFPAAMRDAYGPTASQSCLEMTRDFLQNDPDGQKLIATGVVAVDCCDAKTSRFKAYLVTRDLSFRHIARVMTLGGLKAISPGSLASLRELWYAINDLPTSHPDDAPPPPLSASLAAADPHGANTGLKGTPRGLTFYFDIHPKYKLPHIKMQLDVTKHSPSDHLAANAVCGYLQRRGRGDTAQAYLNMLRGMVSATELQQFRDPSQTGQAVQAYFALAFKDGEIDITSYVLPQVYGRYFHHWAEIGGQSKPSKGSPNGQRRSRFSD</sequence>
<dbReference type="Pfam" id="PF11991">
    <property type="entry name" value="Trp_DMAT"/>
    <property type="match status" value="1"/>
</dbReference>
<evidence type="ECO:0000256" key="2">
    <source>
        <dbReference type="ARBA" id="ARBA00022679"/>
    </source>
</evidence>
<dbReference type="NCBIfam" id="TIGR03429">
    <property type="entry name" value="arom_pren_DMATS"/>
    <property type="match status" value="1"/>
</dbReference>
<dbReference type="CDD" id="cd13929">
    <property type="entry name" value="PT-DMATS_CymD"/>
    <property type="match status" value="1"/>
</dbReference>
<evidence type="ECO:0000313" key="5">
    <source>
        <dbReference type="RefSeq" id="XP_033458347.1"/>
    </source>
</evidence>
<comment type="similarity">
    <text evidence="1">Belongs to the tryptophan dimethylallyltransferase family.</text>
</comment>
<feature type="region of interest" description="Disordered" evidence="3">
    <location>
        <begin position="518"/>
        <end position="538"/>
    </location>
</feature>
<keyword evidence="2" id="KW-0808">Transferase</keyword>
<protein>
    <submittedName>
        <fullName evidence="5">Aromatic prenyltransferase</fullName>
    </submittedName>
</protein>
<dbReference type="PANTHER" id="PTHR40627">
    <property type="entry name" value="INDOLE PRENYLTRANSFERASE TDIB-RELATED"/>
    <property type="match status" value="1"/>
</dbReference>
<dbReference type="RefSeq" id="XP_033458347.1">
    <property type="nucleotide sequence ID" value="XM_033607833.1"/>
</dbReference>
<dbReference type="Proteomes" id="UP000504637">
    <property type="component" value="Unplaced"/>
</dbReference>
<reference evidence="5" key="2">
    <citation type="submission" date="2020-04" db="EMBL/GenBank/DDBJ databases">
        <authorList>
            <consortium name="NCBI Genome Project"/>
        </authorList>
    </citation>
    <scope>NUCLEOTIDE SEQUENCE</scope>
    <source>
        <strain evidence="5">CBS 342.82</strain>
    </source>
</reference>
<evidence type="ECO:0000313" key="4">
    <source>
        <dbReference type="Proteomes" id="UP000504637"/>
    </source>
</evidence>
<evidence type="ECO:0000256" key="1">
    <source>
        <dbReference type="ARBA" id="ARBA00010209"/>
    </source>
</evidence>
<reference evidence="5" key="1">
    <citation type="submission" date="2020-01" db="EMBL/GenBank/DDBJ databases">
        <authorList>
            <consortium name="DOE Joint Genome Institute"/>
            <person name="Haridas S."/>
            <person name="Albert R."/>
            <person name="Binder M."/>
            <person name="Bloem J."/>
            <person name="Labutti K."/>
            <person name="Salamov A."/>
            <person name="Andreopoulos B."/>
            <person name="Baker S.E."/>
            <person name="Barry K."/>
            <person name="Bills G."/>
            <person name="Bluhm B.H."/>
            <person name="Cannon C."/>
            <person name="Castanera R."/>
            <person name="Culley D.E."/>
            <person name="Daum C."/>
            <person name="Ezra D."/>
            <person name="Gonzalez J.B."/>
            <person name="Henrissat B."/>
            <person name="Kuo A."/>
            <person name="Liang C."/>
            <person name="Lipzen A."/>
            <person name="Lutzoni F."/>
            <person name="Magnuson J."/>
            <person name="Mondo S."/>
            <person name="Nolan M."/>
            <person name="Ohm R."/>
            <person name="Pangilinan J."/>
            <person name="Park H.-J."/>
            <person name="Ramirez L."/>
            <person name="Alfaro M."/>
            <person name="Sun H."/>
            <person name="Tritt A."/>
            <person name="Yoshinaga Y."/>
            <person name="Zwiers L.-H."/>
            <person name="Turgeon B.G."/>
            <person name="Goodwin S.B."/>
            <person name="Spatafora J.W."/>
            <person name="Crous P.W."/>
            <person name="Grigoriev I.V."/>
        </authorList>
    </citation>
    <scope>NUCLEOTIDE SEQUENCE</scope>
    <source>
        <strain evidence="5">CBS 342.82</strain>
    </source>
</reference>
<dbReference type="InterPro" id="IPR017795">
    <property type="entry name" value="ABBA_NscD-like"/>
</dbReference>
<evidence type="ECO:0000256" key="3">
    <source>
        <dbReference type="SAM" id="MobiDB-lite"/>
    </source>
</evidence>
<feature type="compositionally biased region" description="Polar residues" evidence="3">
    <location>
        <begin position="521"/>
        <end position="531"/>
    </location>
</feature>
<keyword evidence="4" id="KW-1185">Reference proteome</keyword>
<dbReference type="GO" id="GO:0009820">
    <property type="term" value="P:alkaloid metabolic process"/>
    <property type="evidence" value="ECO:0007669"/>
    <property type="project" value="InterPro"/>
</dbReference>